<evidence type="ECO:0000256" key="20">
    <source>
        <dbReference type="ARBA" id="ARBA00032754"/>
    </source>
</evidence>
<evidence type="ECO:0000256" key="14">
    <source>
        <dbReference type="ARBA" id="ARBA00023002"/>
    </source>
</evidence>
<reference evidence="27" key="1">
    <citation type="journal article" date="2014" name="Microb. Cell Fact.">
        <title>Exploiting Issatchenkia orientalis SD108 for succinic acid production.</title>
        <authorList>
            <person name="Xiao H."/>
            <person name="Shao Z."/>
            <person name="Jiang Y."/>
            <person name="Dole S."/>
            <person name="Zhao H."/>
        </authorList>
    </citation>
    <scope>NUCLEOTIDE SEQUENCE [LARGE SCALE GENOMIC DNA]</scope>
    <source>
        <strain evidence="27">SD108</strain>
    </source>
</reference>
<dbReference type="VEuPathDB" id="FungiDB:C5L36_0C04850"/>
<dbReference type="SUPFAM" id="SSF54862">
    <property type="entry name" value="4Fe-4S ferredoxins"/>
    <property type="match status" value="1"/>
</dbReference>
<dbReference type="InterPro" id="IPR002938">
    <property type="entry name" value="FAD-bd"/>
</dbReference>
<dbReference type="PANTHER" id="PTHR10617:SF107">
    <property type="entry name" value="ELECTRON TRANSFER FLAVOPROTEIN-UBIQUINONE OXIDOREDUCTASE, MITOCHONDRIAL"/>
    <property type="match status" value="1"/>
</dbReference>
<evidence type="ECO:0000256" key="18">
    <source>
        <dbReference type="ARBA" id="ARBA00023128"/>
    </source>
</evidence>
<evidence type="ECO:0000259" key="25">
    <source>
        <dbReference type="PROSITE" id="PS50021"/>
    </source>
</evidence>
<evidence type="ECO:0000256" key="12">
    <source>
        <dbReference type="ARBA" id="ARBA00022946"/>
    </source>
</evidence>
<dbReference type="SMART" id="SM00233">
    <property type="entry name" value="PH"/>
    <property type="match status" value="1"/>
</dbReference>
<keyword evidence="15" id="KW-0408">Iron</keyword>
<dbReference type="VEuPathDB" id="FungiDB:C5L36_0C04840"/>
<evidence type="ECO:0000256" key="8">
    <source>
        <dbReference type="ARBA" id="ARBA00022630"/>
    </source>
</evidence>
<keyword evidence="8" id="KW-0285">Flavoprotein</keyword>
<dbReference type="InterPro" id="IPR001715">
    <property type="entry name" value="CH_dom"/>
</dbReference>
<dbReference type="Proteomes" id="UP000029867">
    <property type="component" value="Unassembled WGS sequence"/>
</dbReference>
<evidence type="ECO:0000256" key="4">
    <source>
        <dbReference type="ARBA" id="ARBA00004273"/>
    </source>
</evidence>
<keyword evidence="18" id="KW-0496">Mitochondrion</keyword>
<protein>
    <recommendedName>
        <fullName evidence="22">Probable electron transfer flavoprotein-ubiquinone oxidoreductase, mitochondrial</fullName>
        <ecNumber evidence="6">1.5.5.1</ecNumber>
    </recommendedName>
    <alternativeName>
        <fullName evidence="20">Electron-transferring-flavoprotein dehydrogenase</fullName>
    </alternativeName>
</protein>
<dbReference type="InterPro" id="IPR035899">
    <property type="entry name" value="DBL_dom_sf"/>
</dbReference>
<dbReference type="Gene3D" id="3.30.70.20">
    <property type="match status" value="1"/>
</dbReference>
<dbReference type="Pfam" id="PF06395">
    <property type="entry name" value="CDC24"/>
    <property type="match status" value="1"/>
</dbReference>
<feature type="region of interest" description="Disordered" evidence="23">
    <location>
        <begin position="608"/>
        <end position="714"/>
    </location>
</feature>
<dbReference type="SMART" id="SM00325">
    <property type="entry name" value="RhoGEF"/>
    <property type="match status" value="1"/>
</dbReference>
<comment type="similarity">
    <text evidence="5">Belongs to the ETF-QO/FixC family.</text>
</comment>
<feature type="compositionally biased region" description="Low complexity" evidence="23">
    <location>
        <begin position="617"/>
        <end position="653"/>
    </location>
</feature>
<dbReference type="Pfam" id="PF05187">
    <property type="entry name" value="Fer4_ETF_QO"/>
    <property type="match status" value="1"/>
</dbReference>
<dbReference type="InterPro" id="IPR000219">
    <property type="entry name" value="DH_dom"/>
</dbReference>
<dbReference type="SUPFAM" id="SSF50729">
    <property type="entry name" value="PH domain-like"/>
    <property type="match status" value="1"/>
</dbReference>
<dbReference type="InterPro" id="IPR011993">
    <property type="entry name" value="PH-like_dom_sf"/>
</dbReference>
<keyword evidence="7" id="KW-0813">Transport</keyword>
<evidence type="ECO:0000256" key="10">
    <source>
        <dbReference type="ARBA" id="ARBA00022792"/>
    </source>
</evidence>
<keyword evidence="13" id="KW-0249">Electron transport</keyword>
<dbReference type="CDD" id="cd13246">
    <property type="entry name" value="PH_Scd1"/>
    <property type="match status" value="1"/>
</dbReference>
<feature type="compositionally biased region" description="Low complexity" evidence="23">
    <location>
        <begin position="694"/>
        <end position="712"/>
    </location>
</feature>
<dbReference type="Pfam" id="PF00621">
    <property type="entry name" value="RhoGEF"/>
    <property type="match status" value="1"/>
</dbReference>
<keyword evidence="19" id="KW-0472">Membrane</keyword>
<dbReference type="FunFam" id="3.30.70.20:FF:000015">
    <property type="entry name" value="Electron transfer flavoprotein-ubiquinone oxidoreductase"/>
    <property type="match status" value="1"/>
</dbReference>
<feature type="compositionally biased region" description="Low complexity" evidence="23">
    <location>
        <begin position="11"/>
        <end position="35"/>
    </location>
</feature>
<evidence type="ECO:0000256" key="22">
    <source>
        <dbReference type="ARBA" id="ARBA00068100"/>
    </source>
</evidence>
<evidence type="ECO:0000256" key="6">
    <source>
        <dbReference type="ARBA" id="ARBA00012696"/>
    </source>
</evidence>
<evidence type="ECO:0000256" key="11">
    <source>
        <dbReference type="ARBA" id="ARBA00022827"/>
    </source>
</evidence>
<evidence type="ECO:0000259" key="24">
    <source>
        <dbReference type="PROSITE" id="PS50010"/>
    </source>
</evidence>
<evidence type="ECO:0000256" key="15">
    <source>
        <dbReference type="ARBA" id="ARBA00023004"/>
    </source>
</evidence>
<dbReference type="GO" id="GO:0005085">
    <property type="term" value="F:guanyl-nucleotide exchange factor activity"/>
    <property type="evidence" value="ECO:0007669"/>
    <property type="project" value="InterPro"/>
</dbReference>
<evidence type="ECO:0000256" key="2">
    <source>
        <dbReference type="ARBA" id="ARBA00001974"/>
    </source>
</evidence>
<dbReference type="GO" id="GO:0007010">
    <property type="term" value="P:cytoskeleton organization"/>
    <property type="evidence" value="ECO:0007669"/>
    <property type="project" value="UniProtKB-ARBA"/>
</dbReference>
<evidence type="ECO:0000256" key="5">
    <source>
        <dbReference type="ARBA" id="ARBA00006796"/>
    </source>
</evidence>
<dbReference type="SUPFAM" id="SSF48065">
    <property type="entry name" value="DBL homology domain (DH-domain)"/>
    <property type="match status" value="1"/>
</dbReference>
<dbReference type="EMBL" id="JQFK01000051">
    <property type="protein sequence ID" value="KGK36861.1"/>
    <property type="molecule type" value="Genomic_DNA"/>
</dbReference>
<dbReference type="InterPro" id="IPR010481">
    <property type="entry name" value="Cdc24/Scd1_N"/>
</dbReference>
<evidence type="ECO:0000256" key="16">
    <source>
        <dbReference type="ARBA" id="ARBA00023014"/>
    </source>
</evidence>
<dbReference type="PANTHER" id="PTHR10617">
    <property type="entry name" value="ELECTRON TRANSFER FLAVOPROTEIN-UBIQUINONE OXIDOREDUCTASE"/>
    <property type="match status" value="1"/>
</dbReference>
<evidence type="ECO:0000256" key="7">
    <source>
        <dbReference type="ARBA" id="ARBA00022448"/>
    </source>
</evidence>
<dbReference type="SUPFAM" id="SSF54277">
    <property type="entry name" value="CAD &amp; PB1 domains"/>
    <property type="match status" value="1"/>
</dbReference>
<dbReference type="InterPro" id="IPR036188">
    <property type="entry name" value="FAD/NAD-bd_sf"/>
</dbReference>
<evidence type="ECO:0000256" key="19">
    <source>
        <dbReference type="ARBA" id="ARBA00023136"/>
    </source>
</evidence>
<dbReference type="Gene3D" id="2.30.29.30">
    <property type="entry name" value="Pleckstrin-homology domain (PH domain)/Phosphotyrosine-binding domain (PTB)"/>
    <property type="match status" value="1"/>
</dbReference>
<dbReference type="Pfam" id="PF21162">
    <property type="entry name" value="ETFQO_UQ-bd"/>
    <property type="match status" value="1"/>
</dbReference>
<dbReference type="InterPro" id="IPR007859">
    <property type="entry name" value="ETF-QO/FixX_C"/>
</dbReference>
<keyword evidence="9" id="KW-0479">Metal-binding</keyword>
<dbReference type="Gene3D" id="1.20.900.10">
    <property type="entry name" value="Dbl homology (DH) domain"/>
    <property type="match status" value="1"/>
</dbReference>
<dbReference type="CDD" id="cd00160">
    <property type="entry name" value="RhoGEF"/>
    <property type="match status" value="1"/>
</dbReference>
<dbReference type="CDD" id="cd00014">
    <property type="entry name" value="CH_SF"/>
    <property type="match status" value="1"/>
</dbReference>
<evidence type="ECO:0000256" key="1">
    <source>
        <dbReference type="ARBA" id="ARBA00001966"/>
    </source>
</evidence>
<dbReference type="InterPro" id="IPR036872">
    <property type="entry name" value="CH_dom_sf"/>
</dbReference>
<comment type="catalytic activity">
    <reaction evidence="21">
        <text>a ubiquinone + reduced [electron-transfer flavoprotein] = a ubiquinol + oxidized [electron-transfer flavoprotein] + H(+)</text>
        <dbReference type="Rhea" id="RHEA:24052"/>
        <dbReference type="Rhea" id="RHEA-COMP:9565"/>
        <dbReference type="Rhea" id="RHEA-COMP:9566"/>
        <dbReference type="Rhea" id="RHEA-COMP:10685"/>
        <dbReference type="Rhea" id="RHEA-COMP:10686"/>
        <dbReference type="ChEBI" id="CHEBI:15378"/>
        <dbReference type="ChEBI" id="CHEBI:16389"/>
        <dbReference type="ChEBI" id="CHEBI:17976"/>
        <dbReference type="ChEBI" id="CHEBI:57692"/>
        <dbReference type="ChEBI" id="CHEBI:58307"/>
        <dbReference type="EC" id="1.5.5.1"/>
    </reaction>
</comment>
<evidence type="ECO:0000256" key="13">
    <source>
        <dbReference type="ARBA" id="ARBA00022982"/>
    </source>
</evidence>
<evidence type="ECO:0000256" key="17">
    <source>
        <dbReference type="ARBA" id="ARBA00023075"/>
    </source>
</evidence>
<evidence type="ECO:0000256" key="9">
    <source>
        <dbReference type="ARBA" id="ARBA00022723"/>
    </source>
</evidence>
<evidence type="ECO:0000256" key="21">
    <source>
        <dbReference type="ARBA" id="ARBA00052682"/>
    </source>
</evidence>
<dbReference type="Pfam" id="PF15411">
    <property type="entry name" value="PH_10"/>
    <property type="match status" value="1"/>
</dbReference>
<keyword evidence="10" id="KW-0999">Mitochondrion inner membrane</keyword>
<dbReference type="Gene3D" id="3.50.50.60">
    <property type="entry name" value="FAD/NAD(P)-binding domain"/>
    <property type="match status" value="1"/>
</dbReference>
<dbReference type="Gene3D" id="3.30.9.90">
    <property type="match status" value="1"/>
</dbReference>
<gene>
    <name evidence="26" type="ORF">JL09_g3998</name>
</gene>
<dbReference type="InterPro" id="IPR033511">
    <property type="entry name" value="Cdc24/Scd1_PH_dom"/>
</dbReference>
<dbReference type="eggNOG" id="KOG3519">
    <property type="taxonomic scope" value="Eukaryota"/>
</dbReference>
<dbReference type="GO" id="GO:0005743">
    <property type="term" value="C:mitochondrial inner membrane"/>
    <property type="evidence" value="ECO:0007669"/>
    <property type="project" value="UniProtKB-SubCell"/>
</dbReference>
<dbReference type="SUPFAM" id="SSF51905">
    <property type="entry name" value="FAD/NAD(P)-binding domain"/>
    <property type="match status" value="1"/>
</dbReference>
<dbReference type="InterPro" id="IPR001849">
    <property type="entry name" value="PH_domain"/>
</dbReference>
<dbReference type="HOGENOM" id="CLU_247922_0_0_1"/>
<keyword evidence="12" id="KW-0809">Transit peptide</keyword>
<dbReference type="PROSITE" id="PS50021">
    <property type="entry name" value="CH"/>
    <property type="match status" value="1"/>
</dbReference>
<feature type="compositionally biased region" description="Acidic residues" evidence="23">
    <location>
        <begin position="1301"/>
        <end position="1311"/>
    </location>
</feature>
<dbReference type="PROSITE" id="PS50010">
    <property type="entry name" value="DH_2"/>
    <property type="match status" value="1"/>
</dbReference>
<dbReference type="InterPro" id="IPR040156">
    <property type="entry name" value="ETF-QO"/>
</dbReference>
<keyword evidence="14" id="KW-0560">Oxidoreductase</keyword>
<dbReference type="Gene3D" id="1.10.418.10">
    <property type="entry name" value="Calponin-like domain"/>
    <property type="match status" value="1"/>
</dbReference>
<comment type="function">
    <text evidence="3">Accepts electrons from ETF and reduces ubiquinone.</text>
</comment>
<dbReference type="InterPro" id="IPR049398">
    <property type="entry name" value="ETF-QO/FixC_UQ-bd"/>
</dbReference>
<comment type="caution">
    <text evidence="26">The sequence shown here is derived from an EMBL/GenBank/DDBJ whole genome shotgun (WGS) entry which is preliminary data.</text>
</comment>
<feature type="domain" description="DH" evidence="24">
    <location>
        <begin position="271"/>
        <end position="447"/>
    </location>
</feature>
<dbReference type="GO" id="GO:0051536">
    <property type="term" value="F:iron-sulfur cluster binding"/>
    <property type="evidence" value="ECO:0007669"/>
    <property type="project" value="UniProtKB-KW"/>
</dbReference>
<dbReference type="EC" id="1.5.5.1" evidence="6"/>
<keyword evidence="17" id="KW-0830">Ubiquinone</keyword>
<feature type="region of interest" description="Disordered" evidence="23">
    <location>
        <begin position="1288"/>
        <end position="1314"/>
    </location>
</feature>
<dbReference type="Gene3D" id="3.10.20.90">
    <property type="entry name" value="Phosphatidylinositol 3-kinase Catalytic Subunit, Chain A, domain 1"/>
    <property type="match status" value="1"/>
</dbReference>
<dbReference type="SUPFAM" id="SSF54373">
    <property type="entry name" value="FAD-linked reductases, C-terminal domain"/>
    <property type="match status" value="1"/>
</dbReference>
<sequence>MSSFMTPIRHVSTSSNTSVPSPNSSSPTTGGPTSSANTPARVINSAMSTTSVLTNRTVNSNDSMYYICLRLMNSLAKIPGMLPYIELAYNQADAAAEQQAMAISSMESNEFLYRDDATINSSSLGSIANTNTNVSSHSSHSFLSSWNSSLFTFASGLLPAQISYDPVTSISKLLRQGTPLCVMFNALKPENKIDIVSSDDLKICKMNIYQFLSACKLHLNIRDDELFPVTMVFSDNTAHLLRVIHSVEFVLNLEPSFLSPPIPDEIKITDSRSKIVKELIETERRYVKDLDIMVQYRDDLVSSQSILSEDINMLFPQLNEIIDFQRKFLIGLECSASVPHIYQRIGSVFIHAGVEGFKIYENWSLYQSFANDLIKREANKLRNCSKIIKDPYDLQNFFLIKPIQRLLKYPLLLSQLLKESDPSWPNYNELHQAYIISKEVAMDINESKRRSENIQHLNNLMEEVVDWKGYNTNNVGELLFFNVVTVKDLLTDGHSNEKEVHCYLFEKVIYFFKDVSSKNKILGSKKMSNLSFSSNSSGPLQLSLSGIVYVNKIYKITPADNSPYFAATQGHFLTLRWKGNKDTGGCIMKFRSEEQLNQWNNTIKKLSADSNSDDTINSHNSAKSLSSLSSSNSLLTGTTNRTSNTSSFNYNNRNSDRTRSSSDSFMKKLRSTSSSSFSNLNAPYPPLPTEKSIRSMSISSPSKVSPVKKSSSGTSLLTNEEVASNFSNMTLSTVNHLAANTEPHTNIKLLFNKNQSVINLCVPSDIKYNTLVEILVQKISYHLGLDSEVSNSKMSFKFKDEDGDFIRFNGDDDWSIAKEMLAELKQEKYTKMLAFVERRSSKAILNAGNRQILAAFLQKNNVRNLKTLHTGSNTPQKQTSSFKRVSGMTFSTASPRFNSIEYAKNELDEDELEMLSETRAVDTVDVCIVGGGPAGLATAIRLKKTDNEKGDGELRVVVLEKGDIGSHILSGAVLEPRALNELFPELLENGKKIPLPEELVTLVTEDHTKFLFEDGLAVDLPEPPQMKNAGKNYIASLSEVTKWMSEQAEELGVEIYPNTSVSELIYDSHGGVRGIATRDSGLQRNGSISEDFERGMEFHARLTVLAEGCHGSLSKQVINKFELRNGANPQTYGLGIKEVWQVQPDKFKKGYVSHSLGYPLSDGLYGGGWMYHFGDNLVSLGLVIGLDYKNPWISPYQEFQRMKLHPYYKDILEGGKCISYGARALNEGGWQSVPQLHFPGGVLVGASAGFMNVPKIKGSHTAIKSGIIAADTMYEKVVALKEQQEAELAFTQEKNSSEDKDKEEEEEEDESTGMPLPEWKAIDLSEYQTAYKNSWIYDELYEVRNVRPSFNSDLGTLGTLVGLGMSGLVTMITKGKEPFTLEHTHTDSSCVEDASKYEKINYPKPDGVITFDLMTSVSRTGTYHREGERCHLRIPDMDLQKHKDISWPKFKGVEQRFCPAGVYEYVKKDENNSDDDVEFKINSQNCIHCKTCDIKIPSQDINWTVPEGGDGPKYQMT</sequence>
<dbReference type="SUPFAM" id="SSF47576">
    <property type="entry name" value="Calponin-homology domain, CH-domain"/>
    <property type="match status" value="1"/>
</dbReference>
<comment type="subcellular location">
    <subcellularLocation>
        <location evidence="4">Mitochondrion inner membrane</location>
    </subcellularLocation>
</comment>
<evidence type="ECO:0000313" key="26">
    <source>
        <dbReference type="EMBL" id="KGK36861.1"/>
    </source>
</evidence>
<keyword evidence="16" id="KW-0411">Iron-sulfur</keyword>
<dbReference type="Pfam" id="PF01494">
    <property type="entry name" value="FAD_binding_3"/>
    <property type="match status" value="1"/>
</dbReference>
<comment type="cofactor">
    <cofactor evidence="2">
        <name>FAD</name>
        <dbReference type="ChEBI" id="CHEBI:57692"/>
    </cofactor>
</comment>
<organism evidence="26 27">
    <name type="scientific">Pichia kudriavzevii</name>
    <name type="common">Yeast</name>
    <name type="synonym">Issatchenkia orientalis</name>
    <dbReference type="NCBI Taxonomy" id="4909"/>
    <lineage>
        <taxon>Eukaryota</taxon>
        <taxon>Fungi</taxon>
        <taxon>Dikarya</taxon>
        <taxon>Ascomycota</taxon>
        <taxon>Saccharomycotina</taxon>
        <taxon>Pichiomycetes</taxon>
        <taxon>Pichiales</taxon>
        <taxon>Pichiaceae</taxon>
        <taxon>Pichia</taxon>
    </lineage>
</organism>
<comment type="cofactor">
    <cofactor evidence="1">
        <name>[4Fe-4S] cluster</name>
        <dbReference type="ChEBI" id="CHEBI:49883"/>
    </cofactor>
</comment>
<evidence type="ECO:0000313" key="27">
    <source>
        <dbReference type="Proteomes" id="UP000029867"/>
    </source>
</evidence>
<feature type="domain" description="Calponin-homology (CH)" evidence="25">
    <location>
        <begin position="136"/>
        <end position="255"/>
    </location>
</feature>
<dbReference type="GO" id="GO:0004174">
    <property type="term" value="F:electron-transferring-flavoprotein dehydrogenase activity"/>
    <property type="evidence" value="ECO:0007669"/>
    <property type="project" value="UniProtKB-EC"/>
</dbReference>
<dbReference type="GO" id="GO:0046872">
    <property type="term" value="F:metal ion binding"/>
    <property type="evidence" value="ECO:0007669"/>
    <property type="project" value="UniProtKB-KW"/>
</dbReference>
<name>A0A099NYB9_PICKU</name>
<evidence type="ECO:0000256" key="3">
    <source>
        <dbReference type="ARBA" id="ARBA00002819"/>
    </source>
</evidence>
<feature type="region of interest" description="Disordered" evidence="23">
    <location>
        <begin position="1"/>
        <end position="39"/>
    </location>
</feature>
<accession>A0A099NYB9</accession>
<proteinExistence type="inferred from homology"/>
<keyword evidence="11" id="KW-0274">FAD</keyword>
<dbReference type="eggNOG" id="KOG2415">
    <property type="taxonomic scope" value="Eukaryota"/>
</dbReference>
<dbReference type="GO" id="GO:0071949">
    <property type="term" value="F:FAD binding"/>
    <property type="evidence" value="ECO:0007669"/>
    <property type="project" value="InterPro"/>
</dbReference>
<evidence type="ECO:0000256" key="23">
    <source>
        <dbReference type="SAM" id="MobiDB-lite"/>
    </source>
</evidence>